<dbReference type="Pfam" id="PF02811">
    <property type="entry name" value="PHP"/>
    <property type="match status" value="1"/>
</dbReference>
<dbReference type="InterPro" id="IPR011708">
    <property type="entry name" value="DNA_pol3_alpha_NTPase_dom"/>
</dbReference>
<dbReference type="OrthoDB" id="9804290at2"/>
<organism evidence="14 15">
    <name type="scientific">Proteiniborus ethanoligenes</name>
    <dbReference type="NCBI Taxonomy" id="415015"/>
    <lineage>
        <taxon>Bacteria</taxon>
        <taxon>Bacillati</taxon>
        <taxon>Bacillota</taxon>
        <taxon>Clostridia</taxon>
        <taxon>Eubacteriales</taxon>
        <taxon>Proteiniborus</taxon>
    </lineage>
</organism>
<dbReference type="InterPro" id="IPR029460">
    <property type="entry name" value="DNAPol_HHH"/>
</dbReference>
<dbReference type="EMBL" id="FNQE01000009">
    <property type="protein sequence ID" value="SDY84435.1"/>
    <property type="molecule type" value="Genomic_DNA"/>
</dbReference>
<keyword evidence="5 11" id="KW-0235">DNA replication</keyword>
<dbReference type="Pfam" id="PF07733">
    <property type="entry name" value="DNA_pol3_alpha"/>
    <property type="match status" value="2"/>
</dbReference>
<evidence type="ECO:0000313" key="14">
    <source>
        <dbReference type="EMBL" id="SDY84435.1"/>
    </source>
</evidence>
<dbReference type="SMART" id="SM00481">
    <property type="entry name" value="POLIIIAc"/>
    <property type="match status" value="1"/>
</dbReference>
<dbReference type="Gene3D" id="3.30.420.10">
    <property type="entry name" value="Ribonuclease H-like superfamily/Ribonuclease H"/>
    <property type="match status" value="1"/>
</dbReference>
<dbReference type="Pfam" id="PF14579">
    <property type="entry name" value="HHH_6"/>
    <property type="match status" value="1"/>
</dbReference>
<keyword evidence="2 11" id="KW-0963">Cytoplasm</keyword>
<dbReference type="Proteomes" id="UP000198625">
    <property type="component" value="Unassembled WGS sequence"/>
</dbReference>
<evidence type="ECO:0000256" key="9">
    <source>
        <dbReference type="ARBA" id="ARBA00022932"/>
    </source>
</evidence>
<comment type="function">
    <text evidence="1 11">Required for replicative DNA synthesis. This DNA polymerase also exhibits 3' to 5' exonuclease activity.</text>
</comment>
<evidence type="ECO:0000313" key="15">
    <source>
        <dbReference type="Proteomes" id="UP000198625"/>
    </source>
</evidence>
<proteinExistence type="inferred from homology"/>
<dbReference type="EC" id="2.7.7.7" evidence="11"/>
<sequence length="1436" mass="163066">MTLHKNKTLKDFIRDIGVNNEDEFLTNIIIKRVLINTKSRTLNLFLKSNNIVPNEIISKIKQILLGKFEGLEDVICSIDYKDIIDNDENSLINTYMDNILELIKQAIPSSLGWLDTITWSFKDKVLDISVGSELGLVALHNKIMDKQIEGLIKKELHIDIRVKFNYIESNHLSEEEHYKIKEFEENKMLEDLNLEQESNEKTINTNKNKTTNKKGNGNIIYGNKIDKDIVKISSINIDSGSVTIEGEIFDIECREIKGDRKIYTFNITDLSSSITVKVFANKKAQESLEPNLKDKLYVRASGDVIYDNYIKQTILNLKSLELAEKKERFDDSHEKRVELHCHSKMSAMDGVSSFIDIAKKASEWGHKALAITDHGIVQAYPEGMDAAKKFGIKVLYGVEGYLVNDTKPIVINHKSQNLDTEFTVFDIETTGLSSKNDKITEIGAVKIFNGQIIDTFSQLVNPNVKIPDRIVELTGITDELVRDKPTIDEVMPKFLDFIGDSVLVAHNASFDIGFIRENCNLLRLKFDYTYLDTLQLSRELFPELKSHRLNILAKHLHIKLENHHRAVDDSEATAKIFTNLIQMLKEKEVSKLEEINYIFEGNKNIKSNNTFHIIIFAKNQTGLRNLYKIISESHLDYFHRTPRIPKSLLIKYRKDLVIGTACEAGELYRAILSNSSKDEIEEIVKFYDFLEIQPISNNMFLVDNQSVRDVEELKSINKNIVKLGEVFDKPVVATGDVHFLEPHEEIYRRILLTGQGFSDADKPLPLYFRTTNEMLEEFNYLGEEKAKEVVIYNTNLISDMIEEITPIPDGTYPPIIEGSEDELRTMNYKKAKEIYGDPLPEIVQARLDRELNSIISNGYAVMYIIAQKLVSKSLSDGYLVGSRGSVGSSFVATMSDITEVNPLPPHYVCTNCKNSEFILDGSISSGVDLPDKTCPKCGTKYKKDGQDIPFEVFLGFEGDKEPDIDLNFAGEYQSIAHQYTEELFGKGYVFRAGTIGTIAEKTAYGFVKKYFEEKNIPINNAEINRLVKGCTGIKRTSGQHPGGIMVVPNYKEIYDFTPIQYPADDSKSGVITTHFDYNSISGRILKLDILGHDVPSIIKMLEDITGVNAQSISLDDETTLKLFTSTEPLGVTKEEINSEVGTLGIPEFGTKFVRQMLIDTQPTTFGELVRISGLSHGTDVWINNAQDLVRNGIARLSEVISTRDDIMLYLIYNGLDKKRSFKIMEGVRKGRGLTKEDEDYMRENNIPDWYIQSCNTIKYMFPKAHAVAYVMMSFRIAYFKVHYPKAFYATYFTTKALDFDAELVLKGKEVVEKKIEELEDMGNNKTAKEKNLLTVLEVVLEMYARGFEFERVDLYKSDSDKFLIGEKGLIPPLKSLQGVGENAARNIAEERVKRDFLSLEDLSSRCKVTKTVIEALEVHGCLKGMPESNQLSLFNI</sequence>
<dbReference type="GO" id="GO:0008408">
    <property type="term" value="F:3'-5' exonuclease activity"/>
    <property type="evidence" value="ECO:0007669"/>
    <property type="project" value="UniProtKB-UniRule"/>
</dbReference>
<dbReference type="SUPFAM" id="SSF160975">
    <property type="entry name" value="AF1531-like"/>
    <property type="match status" value="1"/>
</dbReference>
<accession>A0A1H3N7J6</accession>
<keyword evidence="3 11" id="KW-0808">Transferase</keyword>
<evidence type="ECO:0000256" key="1">
    <source>
        <dbReference type="ARBA" id="ARBA00003452"/>
    </source>
</evidence>
<dbReference type="GO" id="GO:0003677">
    <property type="term" value="F:DNA binding"/>
    <property type="evidence" value="ECO:0007669"/>
    <property type="project" value="UniProtKB-UniRule"/>
</dbReference>
<dbReference type="HAMAP" id="MF_00356">
    <property type="entry name" value="DNApol_PolC"/>
    <property type="match status" value="1"/>
</dbReference>
<dbReference type="CDD" id="cd04484">
    <property type="entry name" value="polC_OBF"/>
    <property type="match status" value="1"/>
</dbReference>
<dbReference type="CDD" id="cd07435">
    <property type="entry name" value="PHP_PolIIIA_POLC"/>
    <property type="match status" value="1"/>
</dbReference>
<evidence type="ECO:0000256" key="10">
    <source>
        <dbReference type="ARBA" id="ARBA00049244"/>
    </source>
</evidence>
<dbReference type="Pfam" id="PF17657">
    <property type="entry name" value="DNA_pol3_finger"/>
    <property type="match status" value="1"/>
</dbReference>
<dbReference type="InterPro" id="IPR004013">
    <property type="entry name" value="PHP_dom"/>
</dbReference>
<dbReference type="InterPro" id="IPR012337">
    <property type="entry name" value="RNaseH-like_sf"/>
</dbReference>
<comment type="catalytic activity">
    <reaction evidence="10 11">
        <text>DNA(n) + a 2'-deoxyribonucleoside 5'-triphosphate = DNA(n+1) + diphosphate</text>
        <dbReference type="Rhea" id="RHEA:22508"/>
        <dbReference type="Rhea" id="RHEA-COMP:17339"/>
        <dbReference type="Rhea" id="RHEA-COMP:17340"/>
        <dbReference type="ChEBI" id="CHEBI:33019"/>
        <dbReference type="ChEBI" id="CHEBI:61560"/>
        <dbReference type="ChEBI" id="CHEBI:173112"/>
        <dbReference type="EC" id="2.7.7.7"/>
    </reaction>
</comment>
<dbReference type="InterPro" id="IPR006054">
    <property type="entry name" value="DnaQ"/>
</dbReference>
<dbReference type="InterPro" id="IPR024754">
    <property type="entry name" value="DNA_PolC-like_N_II"/>
</dbReference>
<dbReference type="STRING" id="415015.SAMN05660462_01029"/>
<dbReference type="InterPro" id="IPR044923">
    <property type="entry name" value="PolC_middle_finger_sf"/>
</dbReference>
<dbReference type="Pfam" id="PF11490">
    <property type="entry name" value="DNA_pol3_a_NII"/>
    <property type="match status" value="1"/>
</dbReference>
<dbReference type="InterPro" id="IPR013520">
    <property type="entry name" value="Ribonucl_H"/>
</dbReference>
<dbReference type="NCBIfam" id="TIGR00573">
    <property type="entry name" value="dnaq"/>
    <property type="match status" value="1"/>
</dbReference>
<dbReference type="InterPro" id="IPR040982">
    <property type="entry name" value="DNA_pol3_finger"/>
</dbReference>
<evidence type="ECO:0000256" key="7">
    <source>
        <dbReference type="ARBA" id="ARBA00022801"/>
    </source>
</evidence>
<keyword evidence="15" id="KW-1185">Reference proteome</keyword>
<keyword evidence="9 11" id="KW-0239">DNA-directed DNA polymerase</keyword>
<dbReference type="RefSeq" id="WP_091728109.1">
    <property type="nucleotide sequence ID" value="NZ_FNQE01000009.1"/>
</dbReference>
<dbReference type="Gene3D" id="1.10.150.870">
    <property type="match status" value="1"/>
</dbReference>
<protein>
    <recommendedName>
        <fullName evidence="11">DNA polymerase III PolC-type</fullName>
        <shortName evidence="11">PolIII</shortName>
        <ecNumber evidence="11">2.7.7.7</ecNumber>
    </recommendedName>
</protein>
<dbReference type="InterPro" id="IPR012340">
    <property type="entry name" value="NA-bd_OB-fold"/>
</dbReference>
<keyword evidence="4 11" id="KW-0548">Nucleotidyltransferase</keyword>
<keyword evidence="6 11" id="KW-0540">Nuclease</keyword>
<dbReference type="SMART" id="SM00479">
    <property type="entry name" value="EXOIII"/>
    <property type="match status" value="1"/>
</dbReference>
<evidence type="ECO:0000256" key="11">
    <source>
        <dbReference type="HAMAP-Rule" id="MF_00356"/>
    </source>
</evidence>
<evidence type="ECO:0000256" key="6">
    <source>
        <dbReference type="ARBA" id="ARBA00022722"/>
    </source>
</evidence>
<evidence type="ECO:0000256" key="4">
    <source>
        <dbReference type="ARBA" id="ARBA00022695"/>
    </source>
</evidence>
<feature type="domain" description="Polymerase/histidinol phosphatase N-terminal" evidence="13">
    <location>
        <begin position="337"/>
        <end position="404"/>
    </location>
</feature>
<evidence type="ECO:0000256" key="5">
    <source>
        <dbReference type="ARBA" id="ARBA00022705"/>
    </source>
</evidence>
<dbReference type="Pfam" id="PF00929">
    <property type="entry name" value="RNase_T"/>
    <property type="match status" value="1"/>
</dbReference>
<dbReference type="InterPro" id="IPR028112">
    <property type="entry name" value="DNA_PolC-type_N_I"/>
</dbReference>
<dbReference type="InterPro" id="IPR036397">
    <property type="entry name" value="RNaseH_sf"/>
</dbReference>
<dbReference type="GO" id="GO:0003887">
    <property type="term" value="F:DNA-directed DNA polymerase activity"/>
    <property type="evidence" value="ECO:0007669"/>
    <property type="project" value="UniProtKB-UniRule"/>
</dbReference>
<evidence type="ECO:0000259" key="13">
    <source>
        <dbReference type="SMART" id="SM00481"/>
    </source>
</evidence>
<dbReference type="PANTHER" id="PTHR32294:SF5">
    <property type="entry name" value="DNA POLYMERASE III POLC-TYPE"/>
    <property type="match status" value="1"/>
</dbReference>
<reference evidence="14 15" key="1">
    <citation type="submission" date="2016-10" db="EMBL/GenBank/DDBJ databases">
        <authorList>
            <person name="de Groot N.N."/>
        </authorList>
    </citation>
    <scope>NUCLEOTIDE SEQUENCE [LARGE SCALE GENOMIC DNA]</scope>
    <source>
        <strain evidence="14 15">DSM 21650</strain>
    </source>
</reference>
<comment type="subcellular location">
    <subcellularLocation>
        <location evidence="11">Cytoplasm</location>
    </subcellularLocation>
</comment>
<dbReference type="InterPro" id="IPR006308">
    <property type="entry name" value="Pol_III_a_PolC-type_gram_pos"/>
</dbReference>
<dbReference type="FunFam" id="3.30.420.10:FF:000045">
    <property type="entry name" value="3'-5' exonuclease DinG"/>
    <property type="match status" value="1"/>
</dbReference>
<dbReference type="CDD" id="cd06127">
    <property type="entry name" value="DEDDh"/>
    <property type="match status" value="1"/>
</dbReference>
<evidence type="ECO:0000259" key="12">
    <source>
        <dbReference type="SMART" id="SM00479"/>
    </source>
</evidence>
<evidence type="ECO:0000256" key="3">
    <source>
        <dbReference type="ARBA" id="ARBA00022679"/>
    </source>
</evidence>
<dbReference type="SUPFAM" id="SSF53098">
    <property type="entry name" value="Ribonuclease H-like"/>
    <property type="match status" value="1"/>
</dbReference>
<dbReference type="Gene3D" id="3.30.1900.20">
    <property type="match status" value="2"/>
</dbReference>
<evidence type="ECO:0000256" key="8">
    <source>
        <dbReference type="ARBA" id="ARBA00022839"/>
    </source>
</evidence>
<comment type="similarity">
    <text evidence="11">Belongs to the DNA polymerase type-C family. PolC subfamily.</text>
</comment>
<feature type="domain" description="Exonuclease" evidence="12">
    <location>
        <begin position="421"/>
        <end position="586"/>
    </location>
</feature>
<dbReference type="PANTHER" id="PTHR32294">
    <property type="entry name" value="DNA POLYMERASE III SUBUNIT ALPHA"/>
    <property type="match status" value="1"/>
</dbReference>
<gene>
    <name evidence="11" type="primary">polC</name>
    <name evidence="14" type="ORF">SAMN05660462_01029</name>
</gene>
<dbReference type="GO" id="GO:0006261">
    <property type="term" value="P:DNA-templated DNA replication"/>
    <property type="evidence" value="ECO:0007669"/>
    <property type="project" value="UniProtKB-UniRule"/>
</dbReference>
<dbReference type="NCBIfam" id="TIGR01405">
    <property type="entry name" value="polC_Gram_pos"/>
    <property type="match status" value="1"/>
</dbReference>
<dbReference type="Pfam" id="PF14480">
    <property type="entry name" value="DNA_pol3_a_NI"/>
    <property type="match status" value="1"/>
</dbReference>
<dbReference type="InterPro" id="IPR004805">
    <property type="entry name" value="DnaE2/DnaE/PolC"/>
</dbReference>
<dbReference type="InterPro" id="IPR003141">
    <property type="entry name" value="Pol/His_phosphatase_N"/>
</dbReference>
<dbReference type="Gene3D" id="1.10.150.700">
    <property type="entry name" value="PolC, middle finger domain"/>
    <property type="match status" value="1"/>
</dbReference>
<keyword evidence="7 11" id="KW-0378">Hydrolase</keyword>
<keyword evidence="8 11" id="KW-0269">Exonuclease</keyword>
<dbReference type="NCBIfam" id="NF001688">
    <property type="entry name" value="PRK00448.1"/>
    <property type="match status" value="1"/>
</dbReference>
<evidence type="ECO:0000256" key="2">
    <source>
        <dbReference type="ARBA" id="ARBA00022490"/>
    </source>
</evidence>
<dbReference type="GO" id="GO:0005737">
    <property type="term" value="C:cytoplasm"/>
    <property type="evidence" value="ECO:0007669"/>
    <property type="project" value="UniProtKB-SubCell"/>
</dbReference>
<dbReference type="Gene3D" id="6.10.140.1510">
    <property type="match status" value="1"/>
</dbReference>
<dbReference type="Gene3D" id="3.20.20.140">
    <property type="entry name" value="Metal-dependent hydrolases"/>
    <property type="match status" value="2"/>
</dbReference>
<name>A0A1H3N7J6_9FIRM</name>
<dbReference type="Gene3D" id="2.40.50.140">
    <property type="entry name" value="Nucleic acid-binding proteins"/>
    <property type="match status" value="1"/>
</dbReference>